<dbReference type="KEGG" id="asn:102380130"/>
<dbReference type="PANTHER" id="PTHR17206">
    <property type="entry name" value="PROLACTIN-RELEASING PEPTIDE"/>
    <property type="match status" value="1"/>
</dbReference>
<evidence type="ECO:0000313" key="1">
    <source>
        <dbReference type="Proteomes" id="UP000189705"/>
    </source>
</evidence>
<dbReference type="Proteomes" id="UP000189705">
    <property type="component" value="Unplaced"/>
</dbReference>
<dbReference type="InParanoid" id="A0A1U7SIP2"/>
<reference evidence="2" key="1">
    <citation type="submission" date="2025-08" db="UniProtKB">
        <authorList>
            <consortium name="RefSeq"/>
        </authorList>
    </citation>
    <scope>IDENTIFICATION</scope>
</reference>
<dbReference type="RefSeq" id="XP_006036434.2">
    <property type="nucleotide sequence ID" value="XM_006036372.3"/>
</dbReference>
<keyword evidence="1" id="KW-1185">Reference proteome</keyword>
<proteinExistence type="predicted"/>
<dbReference type="PANTHER" id="PTHR17206:SF0">
    <property type="entry name" value="PRRP PROTEIN"/>
    <property type="match status" value="1"/>
</dbReference>
<dbReference type="GO" id="GO:0005179">
    <property type="term" value="F:hormone activity"/>
    <property type="evidence" value="ECO:0007669"/>
    <property type="project" value="InterPro"/>
</dbReference>
<dbReference type="Pfam" id="PF15172">
    <property type="entry name" value="Prolactin_RP"/>
    <property type="match status" value="1"/>
</dbReference>
<dbReference type="STRING" id="38654.A0A1U7SIP2"/>
<dbReference type="InterPro" id="IPR026194">
    <property type="entry name" value="PrRP"/>
</dbReference>
<name>A0A1U7SIP2_ALLSI</name>
<organism evidence="1 2">
    <name type="scientific">Alligator sinensis</name>
    <name type="common">Chinese alligator</name>
    <dbReference type="NCBI Taxonomy" id="38654"/>
    <lineage>
        <taxon>Eukaryota</taxon>
        <taxon>Metazoa</taxon>
        <taxon>Chordata</taxon>
        <taxon>Craniata</taxon>
        <taxon>Vertebrata</taxon>
        <taxon>Euteleostomi</taxon>
        <taxon>Archelosauria</taxon>
        <taxon>Archosauria</taxon>
        <taxon>Crocodylia</taxon>
        <taxon>Alligatoridae</taxon>
        <taxon>Alligatorinae</taxon>
        <taxon>Alligator</taxon>
    </lineage>
</organism>
<dbReference type="GeneID" id="102380130"/>
<dbReference type="eggNOG" id="ENOG502S7XA">
    <property type="taxonomic scope" value="Eukaryota"/>
</dbReference>
<protein>
    <submittedName>
        <fullName evidence="2">Uncharacterized protein LOC102380130</fullName>
    </submittedName>
</protein>
<gene>
    <name evidence="2" type="primary">LOC102380130</name>
</gene>
<accession>A0A1U7SIP2</accession>
<sequence>MKSAATKLLLLQSETQQIYGGGAASISPPCWLPLLAGWEKGGSSLKLVDHADKVPLAVHCINTTPSSPPQSCLMELQEQLLFQCRFCSAVQLTSIHPLPPSLLLAWSSRYKMPAAPKCWACFSVEHQSPVEQSLGEQCLYPRPIMWYSVPWSQQSHWSPQSKHLKLVTVYVLVLLVSLSFVTGQSRSFKHQIDNRSPEIDPFWYVGRGVRPIGRFGKRQLRSSQSSLKPGDRGPDLILNALWEPEAMDAEEDDGW</sequence>
<evidence type="ECO:0000313" key="2">
    <source>
        <dbReference type="RefSeq" id="XP_006036434.2"/>
    </source>
</evidence>
<dbReference type="AlphaFoldDB" id="A0A1U7SIP2"/>